<proteinExistence type="predicted"/>
<dbReference type="Gene3D" id="3.40.50.880">
    <property type="match status" value="1"/>
</dbReference>
<dbReference type="EMBL" id="JBEHZE010000001">
    <property type="protein sequence ID" value="MEX6633104.1"/>
    <property type="molecule type" value="Genomic_DNA"/>
</dbReference>
<reference evidence="3 4" key="1">
    <citation type="submission" date="2024-05" db="EMBL/GenBank/DDBJ databases">
        <title>Three bacterial strains, DH-69, EH-24, and ECK-19 isolated from coastal sediments.</title>
        <authorList>
            <person name="Ye Y.-Q."/>
            <person name="Du Z.-J."/>
        </authorList>
    </citation>
    <scope>NUCLEOTIDE SEQUENCE [LARGE SCALE GENOMIC DNA]</scope>
    <source>
        <strain evidence="3 4">ECK-19</strain>
    </source>
</reference>
<dbReference type="InterPro" id="IPR029062">
    <property type="entry name" value="Class_I_gatase-like"/>
</dbReference>
<dbReference type="InterPro" id="IPR050472">
    <property type="entry name" value="Anth_synth/Amidotransfase"/>
</dbReference>
<evidence type="ECO:0000313" key="4">
    <source>
        <dbReference type="Proteomes" id="UP001560685"/>
    </source>
</evidence>
<dbReference type="CDD" id="cd01743">
    <property type="entry name" value="GATase1_Anthranilate_Synthase"/>
    <property type="match status" value="1"/>
</dbReference>
<dbReference type="Pfam" id="PF00117">
    <property type="entry name" value="GATase"/>
    <property type="match status" value="1"/>
</dbReference>
<dbReference type="SUPFAM" id="SSF52317">
    <property type="entry name" value="Class I glutamine amidotransferase-like"/>
    <property type="match status" value="1"/>
</dbReference>
<organism evidence="3 4">
    <name type="scientific">Hyphococcus lacteus</name>
    <dbReference type="NCBI Taxonomy" id="3143536"/>
    <lineage>
        <taxon>Bacteria</taxon>
        <taxon>Pseudomonadati</taxon>
        <taxon>Pseudomonadota</taxon>
        <taxon>Alphaproteobacteria</taxon>
        <taxon>Parvularculales</taxon>
        <taxon>Parvularculaceae</taxon>
        <taxon>Hyphococcus</taxon>
    </lineage>
</organism>
<dbReference type="PANTHER" id="PTHR43418:SF4">
    <property type="entry name" value="MULTIFUNCTIONAL TRYPTOPHAN BIOSYNTHESIS PROTEIN"/>
    <property type="match status" value="1"/>
</dbReference>
<dbReference type="PRINTS" id="PR00097">
    <property type="entry name" value="ANTSNTHASEII"/>
</dbReference>
<gene>
    <name evidence="3" type="ORF">ABFZ84_06030</name>
</gene>
<sequence length="191" mass="21072">MILVIDNYDSFVHNLARYVREAGHETLIIRNDEVSASECMAMSADAIILSPGPGRPSNALLCAELLDVIDPSLPVLGVCLGHQCLVEFCGGRTKRAKHPLHGEASEILHEEGGIFQDISSPMSVGRYHSLVSSLADENKELRVTAWSSEGEVMAVEHVERPWFGVQFHPESLLSRIGRKVIENFVYKYVGS</sequence>
<evidence type="ECO:0000259" key="2">
    <source>
        <dbReference type="Pfam" id="PF00117"/>
    </source>
</evidence>
<dbReference type="Proteomes" id="UP001560685">
    <property type="component" value="Unassembled WGS sequence"/>
</dbReference>
<comment type="caution">
    <text evidence="3">The sequence shown here is derived from an EMBL/GenBank/DDBJ whole genome shotgun (WGS) entry which is preliminary data.</text>
</comment>
<dbReference type="RefSeq" id="WP_369313048.1">
    <property type="nucleotide sequence ID" value="NZ_JBEHZE010000001.1"/>
</dbReference>
<keyword evidence="4" id="KW-1185">Reference proteome</keyword>
<dbReference type="PRINTS" id="PR00096">
    <property type="entry name" value="GATASE"/>
</dbReference>
<dbReference type="InterPro" id="IPR017926">
    <property type="entry name" value="GATASE"/>
</dbReference>
<protein>
    <submittedName>
        <fullName evidence="3">Aminodeoxychorismate/anthranilate synthase component II</fullName>
    </submittedName>
</protein>
<evidence type="ECO:0000313" key="3">
    <source>
        <dbReference type="EMBL" id="MEX6633104.1"/>
    </source>
</evidence>
<name>A0ABV3Z517_9PROT</name>
<keyword evidence="1" id="KW-0315">Glutamine amidotransferase</keyword>
<dbReference type="PANTHER" id="PTHR43418">
    <property type="entry name" value="MULTIFUNCTIONAL TRYPTOPHAN BIOSYNTHESIS PROTEIN-RELATED"/>
    <property type="match status" value="1"/>
</dbReference>
<evidence type="ECO:0000256" key="1">
    <source>
        <dbReference type="ARBA" id="ARBA00022962"/>
    </source>
</evidence>
<feature type="domain" description="Glutamine amidotransferase" evidence="2">
    <location>
        <begin position="3"/>
        <end position="187"/>
    </location>
</feature>
<accession>A0ABV3Z517</accession>
<dbReference type="NCBIfam" id="TIGR00566">
    <property type="entry name" value="trpG_papA"/>
    <property type="match status" value="1"/>
</dbReference>
<dbReference type="InterPro" id="IPR006221">
    <property type="entry name" value="TrpG/PapA_dom"/>
</dbReference>
<dbReference type="PRINTS" id="PR00099">
    <property type="entry name" value="CPSGATASE"/>
</dbReference>
<dbReference type="PROSITE" id="PS51273">
    <property type="entry name" value="GATASE_TYPE_1"/>
    <property type="match status" value="1"/>
</dbReference>